<dbReference type="VEuPathDB" id="FungiDB:PSTT_08501"/>
<sequence>MISRVSSVEMDVHQFKKRRKRRKLVMRNHKK</sequence>
<feature type="compositionally biased region" description="Basic residues" evidence="1">
    <location>
        <begin position="15"/>
        <end position="31"/>
    </location>
</feature>
<evidence type="ECO:0000256" key="1">
    <source>
        <dbReference type="SAM" id="MobiDB-lite"/>
    </source>
</evidence>
<gene>
    <name evidence="3" type="ORF">PSTT_08501</name>
    <name evidence="2" type="ORF">PSTT_16211</name>
</gene>
<reference evidence="3 4" key="1">
    <citation type="submission" date="2017-12" db="EMBL/GenBank/DDBJ databases">
        <title>Gene loss provides genomic basis for host adaptation in cereal stripe rust fungi.</title>
        <authorList>
            <person name="Xia C."/>
        </authorList>
    </citation>
    <scope>NUCLEOTIDE SEQUENCE [LARGE SCALE GENOMIC DNA]</scope>
    <source>
        <strain evidence="3 4">93-210</strain>
    </source>
</reference>
<evidence type="ECO:0000313" key="3">
    <source>
        <dbReference type="EMBL" id="POW07128.1"/>
    </source>
</evidence>
<dbReference type="AlphaFoldDB" id="A0A2S4VCB8"/>
<evidence type="ECO:0000313" key="2">
    <source>
        <dbReference type="EMBL" id="POV95504.1"/>
    </source>
</evidence>
<protein>
    <submittedName>
        <fullName evidence="3">Uncharacterized protein</fullName>
    </submittedName>
</protein>
<name>A0A2S4VCB8_9BASI</name>
<proteinExistence type="predicted"/>
<organism evidence="3 4">
    <name type="scientific">Puccinia striiformis</name>
    <dbReference type="NCBI Taxonomy" id="27350"/>
    <lineage>
        <taxon>Eukaryota</taxon>
        <taxon>Fungi</taxon>
        <taxon>Dikarya</taxon>
        <taxon>Basidiomycota</taxon>
        <taxon>Pucciniomycotina</taxon>
        <taxon>Pucciniomycetes</taxon>
        <taxon>Pucciniales</taxon>
        <taxon>Pucciniaceae</taxon>
        <taxon>Puccinia</taxon>
    </lineage>
</organism>
<dbReference type="EMBL" id="PKSL01000078">
    <property type="protein sequence ID" value="POW07128.1"/>
    <property type="molecule type" value="Genomic_DNA"/>
</dbReference>
<feature type="region of interest" description="Disordered" evidence="1">
    <location>
        <begin position="1"/>
        <end position="31"/>
    </location>
</feature>
<accession>A0A2S4VCB8</accession>
<keyword evidence="4" id="KW-1185">Reference proteome</keyword>
<evidence type="ECO:0000313" key="4">
    <source>
        <dbReference type="Proteomes" id="UP000239156"/>
    </source>
</evidence>
<dbReference type="VEuPathDB" id="FungiDB:PSTT_16211"/>
<comment type="caution">
    <text evidence="3">The sequence shown here is derived from an EMBL/GenBank/DDBJ whole genome shotgun (WGS) entry which is preliminary data.</text>
</comment>
<dbReference type="EMBL" id="PKSL01000341">
    <property type="protein sequence ID" value="POV95504.1"/>
    <property type="molecule type" value="Genomic_DNA"/>
</dbReference>
<dbReference type="Proteomes" id="UP000239156">
    <property type="component" value="Unassembled WGS sequence"/>
</dbReference>